<dbReference type="Pfam" id="PF08281">
    <property type="entry name" value="Sigma70_r4_2"/>
    <property type="match status" value="1"/>
</dbReference>
<dbReference type="InterPro" id="IPR013249">
    <property type="entry name" value="RNA_pol_sigma70_r4_t2"/>
</dbReference>
<evidence type="ECO:0000313" key="8">
    <source>
        <dbReference type="Proteomes" id="UP000199068"/>
    </source>
</evidence>
<dbReference type="GO" id="GO:0016987">
    <property type="term" value="F:sigma factor activity"/>
    <property type="evidence" value="ECO:0007669"/>
    <property type="project" value="UniProtKB-KW"/>
</dbReference>
<evidence type="ECO:0000259" key="6">
    <source>
        <dbReference type="Pfam" id="PF08281"/>
    </source>
</evidence>
<dbReference type="InterPro" id="IPR039425">
    <property type="entry name" value="RNA_pol_sigma-70-like"/>
</dbReference>
<reference evidence="7 8" key="1">
    <citation type="submission" date="2016-10" db="EMBL/GenBank/DDBJ databases">
        <authorList>
            <person name="de Groot N.N."/>
        </authorList>
    </citation>
    <scope>NUCLEOTIDE SEQUENCE [LARGE SCALE GENOMIC DNA]</scope>
    <source>
        <strain evidence="7 8">DSM 797</strain>
    </source>
</reference>
<evidence type="ECO:0000313" key="7">
    <source>
        <dbReference type="EMBL" id="SDM41098.1"/>
    </source>
</evidence>
<keyword evidence="3" id="KW-0731">Sigma factor</keyword>
<dbReference type="InterPro" id="IPR014284">
    <property type="entry name" value="RNA_pol_sigma-70_dom"/>
</dbReference>
<dbReference type="Gene3D" id="1.10.10.10">
    <property type="entry name" value="Winged helix-like DNA-binding domain superfamily/Winged helix DNA-binding domain"/>
    <property type="match status" value="1"/>
</dbReference>
<dbReference type="Gene3D" id="1.10.1740.10">
    <property type="match status" value="1"/>
</dbReference>
<feature type="domain" description="RNA polymerase sigma factor 70 region 4 type 2" evidence="6">
    <location>
        <begin position="108"/>
        <end position="159"/>
    </location>
</feature>
<dbReference type="GO" id="GO:0006352">
    <property type="term" value="P:DNA-templated transcription initiation"/>
    <property type="evidence" value="ECO:0007669"/>
    <property type="project" value="InterPro"/>
</dbReference>
<dbReference type="PANTHER" id="PTHR43133">
    <property type="entry name" value="RNA POLYMERASE ECF-TYPE SIGMA FACTO"/>
    <property type="match status" value="1"/>
</dbReference>
<dbReference type="GO" id="GO:0003677">
    <property type="term" value="F:DNA binding"/>
    <property type="evidence" value="ECO:0007669"/>
    <property type="project" value="InterPro"/>
</dbReference>
<protein>
    <submittedName>
        <fullName evidence="7">RNA polymerase, sigma subunit, SigV</fullName>
    </submittedName>
</protein>
<dbReference type="AlphaFoldDB" id="A0A1G9T0D8"/>
<keyword evidence="4" id="KW-0804">Transcription</keyword>
<gene>
    <name evidence="7" type="ORF">SAMN04515677_11147</name>
</gene>
<dbReference type="PANTHER" id="PTHR43133:SF60">
    <property type="entry name" value="RNA POLYMERASE SIGMA FACTOR SIGV"/>
    <property type="match status" value="1"/>
</dbReference>
<dbReference type="Pfam" id="PF04542">
    <property type="entry name" value="Sigma70_r2"/>
    <property type="match status" value="1"/>
</dbReference>
<dbReference type="InterPro" id="IPR013325">
    <property type="entry name" value="RNA_pol_sigma_r2"/>
</dbReference>
<comment type="similarity">
    <text evidence="1">Belongs to the sigma-70 factor family. ECF subfamily.</text>
</comment>
<dbReference type="RefSeq" id="WP_092727454.1">
    <property type="nucleotide sequence ID" value="NZ_FNGW01000011.1"/>
</dbReference>
<evidence type="ECO:0000256" key="3">
    <source>
        <dbReference type="ARBA" id="ARBA00023082"/>
    </source>
</evidence>
<proteinExistence type="inferred from homology"/>
<dbReference type="SUPFAM" id="SSF88659">
    <property type="entry name" value="Sigma3 and sigma4 domains of RNA polymerase sigma factors"/>
    <property type="match status" value="1"/>
</dbReference>
<evidence type="ECO:0000259" key="5">
    <source>
        <dbReference type="Pfam" id="PF04542"/>
    </source>
</evidence>
<name>A0A1G9T0D8_9FIRM</name>
<accession>A0A1G9T0D8</accession>
<sequence>MNLLSLDKKKKEKTFKNYIIENQNIFYKIAYTYVKNNEDALDIVQESICKGLSKIKTLKDVELIKPWFYKILINTAIDYIRKNKKYIQEKREVVSDNFVEHNIDIEIDIQKALDSLCEEDKTLVILRYFEDMKISDIATILDKNENTIKTRLYRALKLLKIQINNGLEGDNYEK</sequence>
<dbReference type="EMBL" id="FNGW01000011">
    <property type="protein sequence ID" value="SDM41098.1"/>
    <property type="molecule type" value="Genomic_DNA"/>
</dbReference>
<evidence type="ECO:0000256" key="2">
    <source>
        <dbReference type="ARBA" id="ARBA00023015"/>
    </source>
</evidence>
<dbReference type="InterPro" id="IPR013324">
    <property type="entry name" value="RNA_pol_sigma_r3/r4-like"/>
</dbReference>
<dbReference type="SUPFAM" id="SSF88946">
    <property type="entry name" value="Sigma2 domain of RNA polymerase sigma factors"/>
    <property type="match status" value="1"/>
</dbReference>
<organism evidence="7 8">
    <name type="scientific">Romboutsia lituseburensis DSM 797</name>
    <dbReference type="NCBI Taxonomy" id="1121325"/>
    <lineage>
        <taxon>Bacteria</taxon>
        <taxon>Bacillati</taxon>
        <taxon>Bacillota</taxon>
        <taxon>Clostridia</taxon>
        <taxon>Peptostreptococcales</taxon>
        <taxon>Peptostreptococcaceae</taxon>
        <taxon>Romboutsia</taxon>
    </lineage>
</organism>
<dbReference type="CDD" id="cd06171">
    <property type="entry name" value="Sigma70_r4"/>
    <property type="match status" value="1"/>
</dbReference>
<keyword evidence="2" id="KW-0805">Transcription regulation</keyword>
<dbReference type="NCBIfam" id="TIGR02937">
    <property type="entry name" value="sigma70-ECF"/>
    <property type="match status" value="1"/>
</dbReference>
<evidence type="ECO:0000256" key="4">
    <source>
        <dbReference type="ARBA" id="ARBA00023163"/>
    </source>
</evidence>
<dbReference type="InterPro" id="IPR007627">
    <property type="entry name" value="RNA_pol_sigma70_r2"/>
</dbReference>
<dbReference type="InterPro" id="IPR036388">
    <property type="entry name" value="WH-like_DNA-bd_sf"/>
</dbReference>
<keyword evidence="8" id="KW-1185">Reference proteome</keyword>
<feature type="domain" description="RNA polymerase sigma-70 region 2" evidence="5">
    <location>
        <begin position="21"/>
        <end position="85"/>
    </location>
</feature>
<dbReference type="STRING" id="1121325.SAMN04515677_11147"/>
<dbReference type="Proteomes" id="UP000199068">
    <property type="component" value="Unassembled WGS sequence"/>
</dbReference>
<evidence type="ECO:0000256" key="1">
    <source>
        <dbReference type="ARBA" id="ARBA00010641"/>
    </source>
</evidence>